<dbReference type="Proteomes" id="UP000834106">
    <property type="component" value="Chromosome 7"/>
</dbReference>
<reference evidence="1" key="1">
    <citation type="submission" date="2023-05" db="EMBL/GenBank/DDBJ databases">
        <authorList>
            <person name="Huff M."/>
        </authorList>
    </citation>
    <scope>NUCLEOTIDE SEQUENCE</scope>
</reference>
<proteinExistence type="predicted"/>
<dbReference type="PANTHER" id="PTHR17985:SF16">
    <property type="entry name" value="TRANSPORT_GOLGI ORGANIZATION-LIKE PROTEIN (DUF833)"/>
    <property type="match status" value="1"/>
</dbReference>
<keyword evidence="2" id="KW-1185">Reference proteome</keyword>
<dbReference type="EMBL" id="OU503042">
    <property type="protein sequence ID" value="CAI9764308.1"/>
    <property type="molecule type" value="Genomic_DNA"/>
</dbReference>
<dbReference type="AlphaFoldDB" id="A0AAD2DTQ4"/>
<sequence length="391" mass="44554">MCIAVFIWDSHPVYPFLLLLNRDEYLSRPTSPLGWWEDGEILGGRDGVAGGTWLACTRNGRLAFVTNVREIKPNFKGKSRGDLSVRFLKSKNSPKEFAEELKGEADQYHGFNLIVADLCSMTMLYITNRTKDNGLSVIEVSPGIHVLSNAMLDTPWPKAQRLRHSFKDMLDKFGEAEISIEEMTANLMRDTTKDDEIKLPHIFPPEFECQLGSIFVEADTSLGRYGTRSTSAVVLKTSGDASFYETHIEKDLWKERKICYHMEKEKATRWDIKQGGNLFQQCGSHIYRKRKCAVADFSADEGQQWSIFKSANRNTNTHCNDDENDMVMPEVFSDEEEIGGETGEGMELNQDIVFEDKEFSFVMNISESLESKLVKPWKRAVVVRLLGWTIT</sequence>
<evidence type="ECO:0000313" key="2">
    <source>
        <dbReference type="Proteomes" id="UP000834106"/>
    </source>
</evidence>
<dbReference type="InterPro" id="IPR008551">
    <property type="entry name" value="TANGO2"/>
</dbReference>
<name>A0AAD2DTQ4_9LAMI</name>
<dbReference type="PANTHER" id="PTHR17985">
    <property type="entry name" value="SER/THR-RICH PROTEIN T10 IN DGCR REGION"/>
    <property type="match status" value="1"/>
</dbReference>
<accession>A0AAD2DTQ4</accession>
<gene>
    <name evidence="1" type="ORF">FPE_LOCUS11738</name>
</gene>
<protein>
    <submittedName>
        <fullName evidence="1">Uncharacterized protein</fullName>
    </submittedName>
</protein>
<evidence type="ECO:0000313" key="1">
    <source>
        <dbReference type="EMBL" id="CAI9764308.1"/>
    </source>
</evidence>
<organism evidence="1 2">
    <name type="scientific">Fraxinus pennsylvanica</name>
    <dbReference type="NCBI Taxonomy" id="56036"/>
    <lineage>
        <taxon>Eukaryota</taxon>
        <taxon>Viridiplantae</taxon>
        <taxon>Streptophyta</taxon>
        <taxon>Embryophyta</taxon>
        <taxon>Tracheophyta</taxon>
        <taxon>Spermatophyta</taxon>
        <taxon>Magnoliopsida</taxon>
        <taxon>eudicotyledons</taxon>
        <taxon>Gunneridae</taxon>
        <taxon>Pentapetalae</taxon>
        <taxon>asterids</taxon>
        <taxon>lamiids</taxon>
        <taxon>Lamiales</taxon>
        <taxon>Oleaceae</taxon>
        <taxon>Oleeae</taxon>
        <taxon>Fraxinus</taxon>
    </lineage>
</organism>
<dbReference type="Pfam" id="PF05742">
    <property type="entry name" value="TANGO2"/>
    <property type="match status" value="1"/>
</dbReference>